<dbReference type="EMBL" id="NPBS01000099">
    <property type="protein sequence ID" value="PAF24670.1"/>
    <property type="molecule type" value="Genomic_DNA"/>
</dbReference>
<dbReference type="PANTHER" id="PTHR46825:SF15">
    <property type="entry name" value="BETA-LACTAMASE-RELATED DOMAIN-CONTAINING PROTEIN"/>
    <property type="match status" value="1"/>
</dbReference>
<evidence type="ECO:0008006" key="5">
    <source>
        <dbReference type="Google" id="ProtNLM"/>
    </source>
</evidence>
<dbReference type="PANTHER" id="PTHR46825">
    <property type="entry name" value="D-ALANYL-D-ALANINE-CARBOXYPEPTIDASE/ENDOPEPTIDASE AMPH"/>
    <property type="match status" value="1"/>
</dbReference>
<dbReference type="RefSeq" id="WP_095319482.1">
    <property type="nucleotide sequence ID" value="NZ_JARRUH010000035.1"/>
</dbReference>
<dbReference type="InterPro" id="IPR021860">
    <property type="entry name" value="Peptidase_S12_Pab87-rel_C"/>
</dbReference>
<evidence type="ECO:0000259" key="2">
    <source>
        <dbReference type="Pfam" id="PF11954"/>
    </source>
</evidence>
<proteinExistence type="predicted"/>
<evidence type="ECO:0000313" key="3">
    <source>
        <dbReference type="EMBL" id="PAF24670.1"/>
    </source>
</evidence>
<dbReference type="Pfam" id="PF00144">
    <property type="entry name" value="Beta-lactamase"/>
    <property type="match status" value="1"/>
</dbReference>
<accession>A0A268RWR7</accession>
<name>A0A268RWR7_SHOCL</name>
<feature type="domain" description="Peptidase S12 Pab87-related C-terminal" evidence="2">
    <location>
        <begin position="389"/>
        <end position="475"/>
    </location>
</feature>
<organism evidence="3 4">
    <name type="scientific">Shouchella clausii</name>
    <name type="common">Alkalihalobacillus clausii</name>
    <dbReference type="NCBI Taxonomy" id="79880"/>
    <lineage>
        <taxon>Bacteria</taxon>
        <taxon>Bacillati</taxon>
        <taxon>Bacillota</taxon>
        <taxon>Bacilli</taxon>
        <taxon>Bacillales</taxon>
        <taxon>Bacillaceae</taxon>
        <taxon>Shouchella</taxon>
    </lineage>
</organism>
<dbReference type="AlphaFoldDB" id="A0A268RWR7"/>
<dbReference type="InterPro" id="IPR012338">
    <property type="entry name" value="Beta-lactam/transpept-like"/>
</dbReference>
<sequence length="480" mass="53802">MSNDILKGLDKTIRDAMSDMNVPGAQVAIIKDGAVIYSEAFGYANLEQNIPMTQDHLLPIGSSTKSFTAAAAAILVSEGKLDLDTPIRTYMPEFELFDPVATMQATTRDLLCHRTGLPRHEFMWVHWDDLSREDLAVNRIRHLKNNIPFRSGFQYQNHMYGVIGYLIEKISGQTWEQFVEEKLLAPLGMRDYSFRIPYPDPSGKYARLYTPNEDGVNEENVPLVIDAMGPAGSINTTINELAKWIVFNLSGGKAEDHPLIDSAIFQELFKPIISYQILPFDFPERVRVGYALGWTVDSFRGHKVVDHGGNVNGGSALISFMPDENIGIAILTNANSNLFGTALSMEVYDGHLRCQGQNNWFSLYQDGMNALVTTMKGQLHVIYDTKIDNKPCSHALEEYRGTYTHSGYGDIYITVQGDALHMDYHGHSMDVKHLHYDIFTFELLSGPLPLSFATGFDGRINSLSIPFEGTVEPIQFIKKQ</sequence>
<dbReference type="Gene3D" id="2.40.128.600">
    <property type="match status" value="1"/>
</dbReference>
<dbReference type="Proteomes" id="UP000216133">
    <property type="component" value="Unassembled WGS sequence"/>
</dbReference>
<protein>
    <recommendedName>
        <fullName evidence="5">Serine hydrolase</fullName>
    </recommendedName>
</protein>
<dbReference type="InterPro" id="IPR050491">
    <property type="entry name" value="AmpC-like"/>
</dbReference>
<comment type="caution">
    <text evidence="3">The sequence shown here is derived from an EMBL/GenBank/DDBJ whole genome shotgun (WGS) entry which is preliminary data.</text>
</comment>
<dbReference type="Gene3D" id="3.40.710.10">
    <property type="entry name" value="DD-peptidase/beta-lactamase superfamily"/>
    <property type="match status" value="1"/>
</dbReference>
<feature type="domain" description="Beta-lactamase-related" evidence="1">
    <location>
        <begin position="9"/>
        <end position="337"/>
    </location>
</feature>
<evidence type="ECO:0000313" key="4">
    <source>
        <dbReference type="Proteomes" id="UP000216133"/>
    </source>
</evidence>
<reference evidence="3 4" key="1">
    <citation type="submission" date="2017-07" db="EMBL/GenBank/DDBJ databases">
        <title>Isolation and whole genome analysis of endospore-forming bacteria from heroin.</title>
        <authorList>
            <person name="Kalinowski J."/>
            <person name="Ahrens B."/>
            <person name="Al-Dilaimi A."/>
            <person name="Winkler A."/>
            <person name="Wibberg D."/>
            <person name="Schleenbecker U."/>
            <person name="Ruckert C."/>
            <person name="Wolfel R."/>
            <person name="Grass G."/>
        </authorList>
    </citation>
    <scope>NUCLEOTIDE SEQUENCE [LARGE SCALE GENOMIC DNA]</scope>
    <source>
        <strain evidence="3 4">7523-2</strain>
    </source>
</reference>
<dbReference type="InterPro" id="IPR001466">
    <property type="entry name" value="Beta-lactam-related"/>
</dbReference>
<gene>
    <name evidence="3" type="ORF">CHH61_17530</name>
</gene>
<evidence type="ECO:0000259" key="1">
    <source>
        <dbReference type="Pfam" id="PF00144"/>
    </source>
</evidence>
<dbReference type="Pfam" id="PF11954">
    <property type="entry name" value="DUF3471"/>
    <property type="match status" value="1"/>
</dbReference>
<dbReference type="SUPFAM" id="SSF56601">
    <property type="entry name" value="beta-lactamase/transpeptidase-like"/>
    <property type="match status" value="1"/>
</dbReference>